<dbReference type="Proteomes" id="UP000225972">
    <property type="component" value="Unassembled WGS sequence"/>
</dbReference>
<dbReference type="SMART" id="SM00387">
    <property type="entry name" value="HATPase_c"/>
    <property type="match status" value="1"/>
</dbReference>
<evidence type="ECO:0000313" key="14">
    <source>
        <dbReference type="Proteomes" id="UP000225972"/>
    </source>
</evidence>
<evidence type="ECO:0000256" key="6">
    <source>
        <dbReference type="ARBA" id="ARBA00022741"/>
    </source>
</evidence>
<dbReference type="Gene3D" id="1.10.287.130">
    <property type="match status" value="1"/>
</dbReference>
<dbReference type="PROSITE" id="PS50885">
    <property type="entry name" value="HAMP"/>
    <property type="match status" value="1"/>
</dbReference>
<keyword evidence="7" id="KW-0418">Kinase</keyword>
<evidence type="ECO:0000256" key="2">
    <source>
        <dbReference type="ARBA" id="ARBA00004370"/>
    </source>
</evidence>
<dbReference type="Gene3D" id="3.30.565.10">
    <property type="entry name" value="Histidine kinase-like ATPase, C-terminal domain"/>
    <property type="match status" value="1"/>
</dbReference>
<feature type="transmembrane region" description="Helical" evidence="10">
    <location>
        <begin position="7"/>
        <end position="29"/>
    </location>
</feature>
<keyword evidence="10" id="KW-1133">Transmembrane helix</keyword>
<feature type="domain" description="Histidine kinase" evidence="11">
    <location>
        <begin position="431"/>
        <end position="648"/>
    </location>
</feature>
<dbReference type="InterPro" id="IPR003594">
    <property type="entry name" value="HATPase_dom"/>
</dbReference>
<dbReference type="Gene3D" id="3.30.450.20">
    <property type="entry name" value="PAS domain"/>
    <property type="match status" value="1"/>
</dbReference>
<dbReference type="InterPro" id="IPR005467">
    <property type="entry name" value="His_kinase_dom"/>
</dbReference>
<dbReference type="GO" id="GO:0016020">
    <property type="term" value="C:membrane"/>
    <property type="evidence" value="ECO:0007669"/>
    <property type="project" value="UniProtKB-SubCell"/>
</dbReference>
<dbReference type="OrthoDB" id="9795133at2"/>
<keyword evidence="6" id="KW-0547">Nucleotide-binding</keyword>
<dbReference type="CDD" id="cd00082">
    <property type="entry name" value="HisKA"/>
    <property type="match status" value="1"/>
</dbReference>
<dbReference type="SMART" id="SM00304">
    <property type="entry name" value="HAMP"/>
    <property type="match status" value="2"/>
</dbReference>
<dbReference type="InterPro" id="IPR003661">
    <property type="entry name" value="HisK_dim/P_dom"/>
</dbReference>
<evidence type="ECO:0000313" key="13">
    <source>
        <dbReference type="EMBL" id="SMX26251.1"/>
    </source>
</evidence>
<evidence type="ECO:0000256" key="10">
    <source>
        <dbReference type="SAM" id="Phobius"/>
    </source>
</evidence>
<keyword evidence="8" id="KW-0067">ATP-binding</keyword>
<keyword evidence="5 13" id="KW-0808">Transferase</keyword>
<dbReference type="CDD" id="cd06225">
    <property type="entry name" value="HAMP"/>
    <property type="match status" value="1"/>
</dbReference>
<dbReference type="Pfam" id="PF00672">
    <property type="entry name" value="HAMP"/>
    <property type="match status" value="1"/>
</dbReference>
<accession>A0A238J666</accession>
<keyword evidence="4" id="KW-0597">Phosphoprotein</keyword>
<dbReference type="SUPFAM" id="SSF55874">
    <property type="entry name" value="ATPase domain of HSP90 chaperone/DNA topoisomerase II/histidine kinase"/>
    <property type="match status" value="1"/>
</dbReference>
<dbReference type="SUPFAM" id="SSF158472">
    <property type="entry name" value="HAMP domain-like"/>
    <property type="match status" value="1"/>
</dbReference>
<evidence type="ECO:0000256" key="9">
    <source>
        <dbReference type="ARBA" id="ARBA00023012"/>
    </source>
</evidence>
<dbReference type="InterPro" id="IPR004358">
    <property type="entry name" value="Sig_transdc_His_kin-like_C"/>
</dbReference>
<dbReference type="SMART" id="SM00388">
    <property type="entry name" value="HisKA"/>
    <property type="match status" value="1"/>
</dbReference>
<evidence type="ECO:0000259" key="11">
    <source>
        <dbReference type="PROSITE" id="PS50109"/>
    </source>
</evidence>
<evidence type="ECO:0000256" key="4">
    <source>
        <dbReference type="ARBA" id="ARBA00022553"/>
    </source>
</evidence>
<evidence type="ECO:0000256" key="5">
    <source>
        <dbReference type="ARBA" id="ARBA00022679"/>
    </source>
</evidence>
<dbReference type="RefSeq" id="WP_099241966.1">
    <property type="nucleotide sequence ID" value="NZ_FXXP01000001.1"/>
</dbReference>
<dbReference type="PANTHER" id="PTHR43065">
    <property type="entry name" value="SENSOR HISTIDINE KINASE"/>
    <property type="match status" value="1"/>
</dbReference>
<keyword evidence="10" id="KW-0812">Transmembrane</keyword>
<keyword evidence="9" id="KW-0902">Two-component regulatory system</keyword>
<evidence type="ECO:0000256" key="7">
    <source>
        <dbReference type="ARBA" id="ARBA00022777"/>
    </source>
</evidence>
<evidence type="ECO:0000259" key="12">
    <source>
        <dbReference type="PROSITE" id="PS50885"/>
    </source>
</evidence>
<dbReference type="Pfam" id="PF02518">
    <property type="entry name" value="HATPase_c"/>
    <property type="match status" value="1"/>
</dbReference>
<reference evidence="14" key="1">
    <citation type="submission" date="2017-05" db="EMBL/GenBank/DDBJ databases">
        <authorList>
            <person name="Rodrigo-Torres L."/>
            <person name="Arahal R. D."/>
            <person name="Lucena T."/>
        </authorList>
    </citation>
    <scope>NUCLEOTIDE SEQUENCE [LARGE SCALE GENOMIC DNA]</scope>
    <source>
        <strain evidence="14">CECT 8649</strain>
    </source>
</reference>
<protein>
    <recommendedName>
        <fullName evidence="3">histidine kinase</fullName>
        <ecNumber evidence="3">2.7.13.3</ecNumber>
    </recommendedName>
</protein>
<dbReference type="Gene3D" id="6.10.340.10">
    <property type="match status" value="1"/>
</dbReference>
<dbReference type="GO" id="GO:0005524">
    <property type="term" value="F:ATP binding"/>
    <property type="evidence" value="ECO:0007669"/>
    <property type="project" value="UniProtKB-KW"/>
</dbReference>
<feature type="domain" description="HAMP" evidence="12">
    <location>
        <begin position="175"/>
        <end position="227"/>
    </location>
</feature>
<dbReference type="Pfam" id="PF00512">
    <property type="entry name" value="HisKA"/>
    <property type="match status" value="1"/>
</dbReference>
<comment type="catalytic activity">
    <reaction evidence="1">
        <text>ATP + protein L-histidine = ADP + protein N-phospho-L-histidine.</text>
        <dbReference type="EC" id="2.7.13.3"/>
    </reaction>
</comment>
<dbReference type="InterPro" id="IPR036097">
    <property type="entry name" value="HisK_dim/P_sf"/>
</dbReference>
<name>A0A238J666_9RHOB</name>
<keyword evidence="10" id="KW-0472">Membrane</keyword>
<dbReference type="InterPro" id="IPR003660">
    <property type="entry name" value="HAMP_dom"/>
</dbReference>
<dbReference type="PROSITE" id="PS50109">
    <property type="entry name" value="HIS_KIN"/>
    <property type="match status" value="1"/>
</dbReference>
<evidence type="ECO:0000256" key="8">
    <source>
        <dbReference type="ARBA" id="ARBA00022840"/>
    </source>
</evidence>
<feature type="transmembrane region" description="Helical" evidence="10">
    <location>
        <begin position="156"/>
        <end position="177"/>
    </location>
</feature>
<dbReference type="Gene3D" id="1.10.8.500">
    <property type="entry name" value="HAMP domain in histidine kinase"/>
    <property type="match status" value="1"/>
</dbReference>
<dbReference type="EC" id="2.7.13.3" evidence="3"/>
<organism evidence="13 14">
    <name type="scientific">Pelagimonas phthalicica</name>
    <dbReference type="NCBI Taxonomy" id="1037362"/>
    <lineage>
        <taxon>Bacteria</taxon>
        <taxon>Pseudomonadati</taxon>
        <taxon>Pseudomonadota</taxon>
        <taxon>Alphaproteobacteria</taxon>
        <taxon>Rhodobacterales</taxon>
        <taxon>Roseobacteraceae</taxon>
        <taxon>Pelagimonas</taxon>
    </lineage>
</organism>
<evidence type="ECO:0000256" key="3">
    <source>
        <dbReference type="ARBA" id="ARBA00012438"/>
    </source>
</evidence>
<dbReference type="EMBL" id="FXXP01000001">
    <property type="protein sequence ID" value="SMX26251.1"/>
    <property type="molecule type" value="Genomic_DNA"/>
</dbReference>
<comment type="subcellular location">
    <subcellularLocation>
        <location evidence="2">Membrane</location>
    </subcellularLocation>
</comment>
<dbReference type="InterPro" id="IPR036890">
    <property type="entry name" value="HATPase_C_sf"/>
</dbReference>
<sequence length="655" mass="71438">MSFRLKTILGIALIELTVMAILIGINQFALGGSASTQLYERAEATARVFANAVSDAVIATDLATLDATVATAMETEDITYLRVRSPSGFVLSEAGDADALAMPFVRDPDFETATNDHHIDIDTQIVVQGTSYGTIEMAISTLKVENEIAHALRLNLLVAVLGMSLVAIFGYGLGTVLTRQLHLLQKGARAISDGDLDHHIDVRGRDELAETAVCFNDMAQTLSRGQKILKDQRNRLLEKKARVSDIVTCMTEISENSGTPEVPDTDRDDEIGDMARATVVFRDAMQKVEQARLEQQRLISAFDQVAEQVVIFGLDGKALFLNGAFREFNQPILQNLTCGFTHEEFLREGCDQGQFGVIEDKEAWLEAYAEAARDGAQEIHHAPDRILLTVETDVDGIGKVVSAKDVTDLRQSERQLVQASKMATLGEMATGIAHELNQPLGVIRMAASNCVKRIDRDKADFGQLKAKFERIGEQTERAARIIDQMRVFGRKAEGSNDPIDLTASLTNVAQLARTQLHTLDITLKIDLPDEQAFAMGEKILFEQVLLNLISNARDAIEEAGIEQGIISLKADYNQKDGHVITLSDNGSGIPEHVLDKLFEPFFTTKEPGKGTGLGLSISFGTIQDMGGCISATNTETGAQFQIFLPDAEVETALAS</sequence>
<dbReference type="SUPFAM" id="SSF47384">
    <property type="entry name" value="Homodimeric domain of signal transducing histidine kinase"/>
    <property type="match status" value="1"/>
</dbReference>
<dbReference type="PANTHER" id="PTHR43065:SF46">
    <property type="entry name" value="C4-DICARBOXYLATE TRANSPORT SENSOR PROTEIN DCTB"/>
    <property type="match status" value="1"/>
</dbReference>
<dbReference type="GO" id="GO:0000155">
    <property type="term" value="F:phosphorelay sensor kinase activity"/>
    <property type="evidence" value="ECO:0007669"/>
    <property type="project" value="InterPro"/>
</dbReference>
<evidence type="ECO:0000256" key="1">
    <source>
        <dbReference type="ARBA" id="ARBA00000085"/>
    </source>
</evidence>
<dbReference type="Pfam" id="PF12860">
    <property type="entry name" value="PAS_7"/>
    <property type="match status" value="1"/>
</dbReference>
<gene>
    <name evidence="13" type="primary">dctB_1</name>
    <name evidence="13" type="ORF">TRP8649_00324</name>
</gene>
<proteinExistence type="predicted"/>
<dbReference type="AlphaFoldDB" id="A0A238J666"/>
<dbReference type="PRINTS" id="PR00344">
    <property type="entry name" value="BCTRLSENSOR"/>
</dbReference>
<keyword evidence="14" id="KW-1185">Reference proteome</keyword>